<dbReference type="InterPro" id="IPR001029">
    <property type="entry name" value="Flagellin_N"/>
</dbReference>
<dbReference type="RefSeq" id="WP_007786622.1">
    <property type="nucleotide sequence ID" value="NZ_CM001441.1"/>
</dbReference>
<evidence type="ECO:0000256" key="4">
    <source>
        <dbReference type="RuleBase" id="RU362073"/>
    </source>
</evidence>
<keyword evidence="8" id="KW-1185">Reference proteome</keyword>
<dbReference type="SUPFAM" id="SSF64518">
    <property type="entry name" value="Phase 1 flagellin"/>
    <property type="match status" value="1"/>
</dbReference>
<dbReference type="Proteomes" id="UP000005104">
    <property type="component" value="Chromosome"/>
</dbReference>
<dbReference type="GO" id="GO:0005576">
    <property type="term" value="C:extracellular region"/>
    <property type="evidence" value="ECO:0007669"/>
    <property type="project" value="UniProtKB-SubCell"/>
</dbReference>
<reference evidence="7 8" key="1">
    <citation type="submission" date="2011-11" db="EMBL/GenBank/DDBJ databases">
        <title>The Noncontiguous Finished genome of Desulfosporosinus youngiae DSM 17734.</title>
        <authorList>
            <consortium name="US DOE Joint Genome Institute (JGI-PGF)"/>
            <person name="Lucas S."/>
            <person name="Han J."/>
            <person name="Lapidus A."/>
            <person name="Cheng J.-F."/>
            <person name="Goodwin L."/>
            <person name="Pitluck S."/>
            <person name="Peters L."/>
            <person name="Ovchinnikova G."/>
            <person name="Lu M."/>
            <person name="Land M.L."/>
            <person name="Hauser L."/>
            <person name="Pester M."/>
            <person name="Spring S."/>
            <person name="Ollivier B."/>
            <person name="Rattei T."/>
            <person name="Klenk H.-P."/>
            <person name="Wagner M."/>
            <person name="Loy A."/>
            <person name="Woyke T.J."/>
        </authorList>
    </citation>
    <scope>NUCLEOTIDE SEQUENCE [LARGE SCALE GENOMIC DNA]</scope>
    <source>
        <strain evidence="7 8">DSM 17734</strain>
    </source>
</reference>
<feature type="domain" description="Flagellin C-terminal" evidence="6">
    <location>
        <begin position="758"/>
        <end position="842"/>
    </location>
</feature>
<dbReference type="PANTHER" id="PTHR42792">
    <property type="entry name" value="FLAGELLIN"/>
    <property type="match status" value="1"/>
</dbReference>
<dbReference type="GO" id="GO:0009288">
    <property type="term" value="C:bacterial-type flagellum"/>
    <property type="evidence" value="ECO:0007669"/>
    <property type="project" value="UniProtKB-SubCell"/>
</dbReference>
<dbReference type="GO" id="GO:0005198">
    <property type="term" value="F:structural molecule activity"/>
    <property type="evidence" value="ECO:0007669"/>
    <property type="project" value="UniProtKB-UniRule"/>
</dbReference>
<dbReference type="Pfam" id="PF00700">
    <property type="entry name" value="Flagellin_C"/>
    <property type="match status" value="1"/>
</dbReference>
<organism evidence="7 8">
    <name type="scientific">Desulfosporosinus youngiae DSM 17734</name>
    <dbReference type="NCBI Taxonomy" id="768710"/>
    <lineage>
        <taxon>Bacteria</taxon>
        <taxon>Bacillati</taxon>
        <taxon>Bacillota</taxon>
        <taxon>Clostridia</taxon>
        <taxon>Eubacteriales</taxon>
        <taxon>Desulfitobacteriaceae</taxon>
        <taxon>Desulfosporosinus</taxon>
    </lineage>
</organism>
<dbReference type="eggNOG" id="COG1344">
    <property type="taxonomic scope" value="Bacteria"/>
</dbReference>
<keyword evidence="4" id="KW-0964">Secreted</keyword>
<name>H5XYS1_9FIRM</name>
<dbReference type="Gene3D" id="1.20.1330.10">
    <property type="entry name" value="f41 fragment of flagellin, N-terminal domain"/>
    <property type="match status" value="2"/>
</dbReference>
<dbReference type="EMBL" id="CM001441">
    <property type="protein sequence ID" value="EHQ91627.1"/>
    <property type="molecule type" value="Genomic_DNA"/>
</dbReference>
<comment type="function">
    <text evidence="4">Flagellin is the subunit protein which polymerizes to form the filaments of bacterial flagella.</text>
</comment>
<gene>
    <name evidence="7" type="ORF">DesyoDRAFT_4673</name>
</gene>
<dbReference type="Gene3D" id="3.30.70.2120">
    <property type="match status" value="1"/>
</dbReference>
<evidence type="ECO:0000259" key="6">
    <source>
        <dbReference type="Pfam" id="PF00700"/>
    </source>
</evidence>
<accession>H5XYS1</accession>
<keyword evidence="7" id="KW-0966">Cell projection</keyword>
<evidence type="ECO:0000256" key="1">
    <source>
        <dbReference type="ARBA" id="ARBA00005709"/>
    </source>
</evidence>
<feature type="domain" description="Flagellin N-terminal" evidence="5">
    <location>
        <begin position="3"/>
        <end position="138"/>
    </location>
</feature>
<protein>
    <recommendedName>
        <fullName evidence="2 4">Flagellin</fullName>
    </recommendedName>
</protein>
<keyword evidence="7" id="KW-0282">Flagellum</keyword>
<comment type="subcellular location">
    <subcellularLocation>
        <location evidence="4">Secreted</location>
    </subcellularLocation>
    <subcellularLocation>
        <location evidence="4">Bacterial flagellum</location>
    </subcellularLocation>
</comment>
<dbReference type="PRINTS" id="PR00207">
    <property type="entry name" value="FLAGELLIN"/>
</dbReference>
<dbReference type="InterPro" id="IPR001492">
    <property type="entry name" value="Flagellin"/>
</dbReference>
<comment type="similarity">
    <text evidence="1 4">Belongs to the bacterial flagellin family.</text>
</comment>
<dbReference type="InterPro" id="IPR046358">
    <property type="entry name" value="Flagellin_C"/>
</dbReference>
<dbReference type="STRING" id="768710.DesyoDRAFT_4673"/>
<evidence type="ECO:0000313" key="8">
    <source>
        <dbReference type="Proteomes" id="UP000005104"/>
    </source>
</evidence>
<dbReference type="Pfam" id="PF00669">
    <property type="entry name" value="Flagellin_N"/>
    <property type="match status" value="1"/>
</dbReference>
<dbReference type="PANTHER" id="PTHR42792:SF2">
    <property type="entry name" value="FLAGELLIN"/>
    <property type="match status" value="1"/>
</dbReference>
<proteinExistence type="inferred from homology"/>
<evidence type="ECO:0000313" key="7">
    <source>
        <dbReference type="EMBL" id="EHQ91627.1"/>
    </source>
</evidence>
<sequence length="843" mass="86354">MIISHNIAALNTYRQLSSNSTQTSKALEKLSSGLRINKAGDDAAGLAISEKMRAQIRGLDQAARNSQDGISMIQTAEGGLNETHSILQRMRELADQAANDTNVGVDRNEIQKEINQLTSEINRIGNTTEFNTQKLLNGGGEVKEITMNTMQAGAASGAFKGGASLAPATAVAAEWDTGAFSVLSAGEDGTFEFNGVTITFDSVVATGGGGTSSHTINGDGDISIAIDTDDASTDDAQAALVIAALEDYRDNHNGGVNELTGFTFGGDGSGITITGTTAQGDTNNGLLVSVTGDVGIANTTKNDQLTTEGVTEVTAGSSSIPITTGKTSVAAVAAQWASGDLTALTDGQSGTISFAGVTINITGADGATQGISGVNQVGASLAIDTTVSGLGDTAAEQAQLIVDAFNAVKAAQPSTGSLANFTFEVEGDAIKITGTKADGAKNNDFTITSTENVQSAGAEINAGTAQAGITEVRGEYSFEIGTAFEKEGATLNIGGQTFTSVASGAKAASGEFNVGTDAKQQAISLAAAINANSDLNARFDAIVDGAKITLREKATQATGAAVSNGMVTGPTNDAVQGKYSFNVDQSVGVGGRYAVGGVNIEVTDDVNHAGLAKGTAVLYSADTTQQASNLANAIAANSALSEKFDVEATSNRITLTQKTSKETMIAATAQTSTNKNENFQASFQVGANSGQSMTIEVSDMRSVALGVSGKEASSKVTAKNGVEASYVAITNVTNGTDNTNVEYALDVSDHKKATAAISVINDAIETVSAERSKLGAYQNRLEHTINNLGTSSENLTAAESRVRDVDMAKEMMEFTKNNILSQAAQAMLAQANQQPQGVLQLLR</sequence>
<keyword evidence="3 4" id="KW-0975">Bacterial flagellum</keyword>
<evidence type="ECO:0000259" key="5">
    <source>
        <dbReference type="Pfam" id="PF00669"/>
    </source>
</evidence>
<dbReference type="HOGENOM" id="CLU_011142_3_0_9"/>
<evidence type="ECO:0000256" key="2">
    <source>
        <dbReference type="ARBA" id="ARBA00020110"/>
    </source>
</evidence>
<dbReference type="AlphaFoldDB" id="H5XYS1"/>
<evidence type="ECO:0000256" key="3">
    <source>
        <dbReference type="ARBA" id="ARBA00023143"/>
    </source>
</evidence>
<keyword evidence="7" id="KW-0969">Cilium</keyword>